<dbReference type="InterPro" id="IPR008915">
    <property type="entry name" value="Peptidase_M50"/>
</dbReference>
<keyword evidence="5 10" id="KW-0812">Transmembrane</keyword>
<feature type="transmembrane region" description="Helical" evidence="10">
    <location>
        <begin position="189"/>
        <end position="210"/>
    </location>
</feature>
<evidence type="ECO:0000256" key="7">
    <source>
        <dbReference type="ARBA" id="ARBA00022946"/>
    </source>
</evidence>
<evidence type="ECO:0000256" key="5">
    <source>
        <dbReference type="ARBA" id="ARBA00022692"/>
    </source>
</evidence>
<name>A0A855X304_9BACT</name>
<feature type="transmembrane region" description="Helical" evidence="10">
    <location>
        <begin position="123"/>
        <end position="143"/>
    </location>
</feature>
<evidence type="ECO:0000256" key="1">
    <source>
        <dbReference type="ARBA" id="ARBA00001947"/>
    </source>
</evidence>
<feature type="transmembrane region" description="Helical" evidence="10">
    <location>
        <begin position="93"/>
        <end position="111"/>
    </location>
</feature>
<comment type="similarity">
    <text evidence="3">Belongs to the peptidase M50B family.</text>
</comment>
<evidence type="ECO:0000256" key="10">
    <source>
        <dbReference type="SAM" id="Phobius"/>
    </source>
</evidence>
<organism evidence="12 13">
    <name type="scientific">candidate division GN15 bacterium</name>
    <dbReference type="NCBI Taxonomy" id="2072418"/>
    <lineage>
        <taxon>Bacteria</taxon>
        <taxon>candidate division GN15</taxon>
    </lineage>
</organism>
<sequence length="366" mass="39967">MTTAGNSSPNGFDRDVHALSPLLLDLFIIDAVYRHGDRIAFSLSCEYDRDRRLALVEDRLKTVGYQYEKHLSDSGPILLVIDRKARFHIPPTNLILFALTALSVYLVPVLFRSNLDLAVFRQHLASGAGLQFTLALMTILVVHEMGHFLTGRRRGIVTSWPYFIPAPNIFGTFGAVIRSKSPFWNRRDLLELGAAGPIAGWLVAIGWLIYGLTQSHIAPVAGLTPYDFGVVLKGESILMHLLSGWLVGPARDGTVIVLSEYAIAGWAGLLVTALNLIPIGQLDGGHILYGLIGRRQHIVGWLAIGALAVLGFFSPVWWVFAALGFIFRVEHPATLGDSLAPGKMAVSMGIVAFVILVLSFTPIPLQ</sequence>
<comment type="caution">
    <text evidence="12">The sequence shown here is derived from an EMBL/GenBank/DDBJ whole genome shotgun (WGS) entry which is preliminary data.</text>
</comment>
<dbReference type="GO" id="GO:0016020">
    <property type="term" value="C:membrane"/>
    <property type="evidence" value="ECO:0007669"/>
    <property type="project" value="UniProtKB-SubCell"/>
</dbReference>
<feature type="transmembrane region" description="Helical" evidence="10">
    <location>
        <begin position="255"/>
        <end position="277"/>
    </location>
</feature>
<evidence type="ECO:0000256" key="2">
    <source>
        <dbReference type="ARBA" id="ARBA00004141"/>
    </source>
</evidence>
<evidence type="ECO:0000256" key="6">
    <source>
        <dbReference type="ARBA" id="ARBA00022801"/>
    </source>
</evidence>
<protein>
    <recommendedName>
        <fullName evidence="11">Peptidase M50 domain-containing protein</fullName>
    </recommendedName>
</protein>
<feature type="transmembrane region" description="Helical" evidence="10">
    <location>
        <begin position="298"/>
        <end position="326"/>
    </location>
</feature>
<comment type="cofactor">
    <cofactor evidence="1">
        <name>Zn(2+)</name>
        <dbReference type="ChEBI" id="CHEBI:29105"/>
    </cofactor>
</comment>
<evidence type="ECO:0000259" key="11">
    <source>
        <dbReference type="Pfam" id="PF02163"/>
    </source>
</evidence>
<evidence type="ECO:0000256" key="9">
    <source>
        <dbReference type="ARBA" id="ARBA00023136"/>
    </source>
</evidence>
<evidence type="ECO:0000313" key="13">
    <source>
        <dbReference type="Proteomes" id="UP000250918"/>
    </source>
</evidence>
<comment type="subcellular location">
    <subcellularLocation>
        <location evidence="2">Membrane</location>
        <topology evidence="2">Multi-pass membrane protein</topology>
    </subcellularLocation>
</comment>
<keyword evidence="7" id="KW-0809">Transit peptide</keyword>
<keyword evidence="8 10" id="KW-1133">Transmembrane helix</keyword>
<dbReference type="CDD" id="cd06160">
    <property type="entry name" value="S2P-M50_like_2"/>
    <property type="match status" value="1"/>
</dbReference>
<dbReference type="Proteomes" id="UP000250918">
    <property type="component" value="Unassembled WGS sequence"/>
</dbReference>
<evidence type="ECO:0000256" key="3">
    <source>
        <dbReference type="ARBA" id="ARBA00007931"/>
    </source>
</evidence>
<gene>
    <name evidence="12" type="ORF">C3F09_10645</name>
</gene>
<keyword evidence="9 10" id="KW-0472">Membrane</keyword>
<evidence type="ECO:0000313" key="12">
    <source>
        <dbReference type="EMBL" id="PWB69055.1"/>
    </source>
</evidence>
<accession>A0A855X304</accession>
<feature type="domain" description="Peptidase M50" evidence="11">
    <location>
        <begin position="132"/>
        <end position="295"/>
    </location>
</feature>
<dbReference type="GO" id="GO:0006508">
    <property type="term" value="P:proteolysis"/>
    <property type="evidence" value="ECO:0007669"/>
    <property type="project" value="UniProtKB-KW"/>
</dbReference>
<evidence type="ECO:0000256" key="4">
    <source>
        <dbReference type="ARBA" id="ARBA00022670"/>
    </source>
</evidence>
<keyword evidence="4" id="KW-0645">Protease</keyword>
<dbReference type="InterPro" id="IPR044838">
    <property type="entry name" value="EGY1-like"/>
</dbReference>
<reference evidence="12 13" key="1">
    <citation type="journal article" date="2018" name="ISME J.">
        <title>A methanotrophic archaeon couples anaerobic oxidation of methane to Fe(III) reduction.</title>
        <authorList>
            <person name="Cai C."/>
            <person name="Leu A.O."/>
            <person name="Xie G.J."/>
            <person name="Guo J."/>
            <person name="Feng Y."/>
            <person name="Zhao J.X."/>
            <person name="Tyson G.W."/>
            <person name="Yuan Z."/>
            <person name="Hu S."/>
        </authorList>
    </citation>
    <scope>NUCLEOTIDE SEQUENCE [LARGE SCALE GENOMIC DNA]</scope>
    <source>
        <strain evidence="12">FeB_12</strain>
    </source>
</reference>
<proteinExistence type="inferred from homology"/>
<dbReference type="GO" id="GO:0008233">
    <property type="term" value="F:peptidase activity"/>
    <property type="evidence" value="ECO:0007669"/>
    <property type="project" value="UniProtKB-KW"/>
</dbReference>
<dbReference type="AlphaFoldDB" id="A0A855X304"/>
<dbReference type="PANTHER" id="PTHR31412">
    <property type="entry name" value="ZINC METALLOPROTEASE EGY1"/>
    <property type="match status" value="1"/>
</dbReference>
<keyword evidence="6" id="KW-0378">Hydrolase</keyword>
<feature type="transmembrane region" description="Helical" evidence="10">
    <location>
        <begin position="346"/>
        <end position="365"/>
    </location>
</feature>
<dbReference type="EMBL" id="PQAP01000180">
    <property type="protein sequence ID" value="PWB69055.1"/>
    <property type="molecule type" value="Genomic_DNA"/>
</dbReference>
<dbReference type="Pfam" id="PF02163">
    <property type="entry name" value="Peptidase_M50"/>
    <property type="match status" value="1"/>
</dbReference>
<dbReference type="PANTHER" id="PTHR31412:SF0">
    <property type="entry name" value="ZINC METALLOPROTEASE EGY1, CHLOROPLASTIC-RELATED"/>
    <property type="match status" value="1"/>
</dbReference>
<evidence type="ECO:0000256" key="8">
    <source>
        <dbReference type="ARBA" id="ARBA00022989"/>
    </source>
</evidence>